<dbReference type="STRING" id="1380566.A0A179G2J9"/>
<sequence>MGSECETTDVLICGCGPTGAMLSGYLARYGIANVILERETDITVDPRGIALDEDGIRLVQGLGLYEHMFTKIGSAVSKLQFVGGVHHNLHKEPFMSVDCGSTAGITGHVSFMSHKQPVLEKYLRSKIGRDTCSDLRSGCTLTSIQERGEWVYATYLDGQQREHTIRSKFLVGADGKTGFTRKQYLEPLGVELLWAEKTKYQETWVALNWKMRLPTPETHPSFPLWRLGYTPQQVYDKFFPEQFRFLCNPKRPAVCGRFGPPADRLWRFEFVVAHDEDDMEMATPAKIEEVVVPYITHPGSLYGLSEDVRFPEDCIEVLRCRPFRFSARSCDKWAVGRVIVCGDAAHVFPPFGGQGIASGFRDAISLSWRLAVLCRAKNPANVEQTLRCWYTERKQQLEASLAATVRNGDMVNSSSIFKIFLRDWGLWLLQMAPPMKRWIELGPRQAGRMRYEHGEGMPFLPEFGGGALFSQGYCVGLSSKGTDVPKVQLTDDVIFSEGKEGVFQIVVLLSKDIDELGSLESDLKGLDKICPLLHPDEASYFIKRSHVHSNPIGSPLDVFRTASGEEFDASPLSAGRPPVRGYREYDMWTAAEEKKYVILRADRFVFAACDSSKELEKAAARLSELALR</sequence>
<dbReference type="GO" id="GO:0008688">
    <property type="term" value="F:3-(3-hydroxyphenyl)propionate hydroxylase activity"/>
    <property type="evidence" value="ECO:0007669"/>
    <property type="project" value="TreeGrafter"/>
</dbReference>
<evidence type="ECO:0000313" key="5">
    <source>
        <dbReference type="EMBL" id="OAQ71429.1"/>
    </source>
</evidence>
<dbReference type="AlphaFoldDB" id="A0A179G2J9"/>
<accession>A0A179G2J9</accession>
<dbReference type="EMBL" id="LSBJ02000002">
    <property type="protein sequence ID" value="OAQ71429.1"/>
    <property type="molecule type" value="Genomic_DNA"/>
</dbReference>
<evidence type="ECO:0000256" key="3">
    <source>
        <dbReference type="ARBA" id="ARBA00023002"/>
    </source>
</evidence>
<feature type="domain" description="FAD-binding" evidence="4">
    <location>
        <begin position="8"/>
        <end position="376"/>
    </location>
</feature>
<dbReference type="InterPro" id="IPR050631">
    <property type="entry name" value="PheA/TfdB_FAD_monoxygenase"/>
</dbReference>
<proteinExistence type="predicted"/>
<dbReference type="Gene3D" id="3.50.50.60">
    <property type="entry name" value="FAD/NAD(P)-binding domain"/>
    <property type="match status" value="2"/>
</dbReference>
<keyword evidence="3" id="KW-0560">Oxidoreductase</keyword>
<comment type="caution">
    <text evidence="5">The sequence shown here is derived from an EMBL/GenBank/DDBJ whole genome shotgun (WGS) entry which is preliminary data.</text>
</comment>
<keyword evidence="1" id="KW-0285">Flavoprotein</keyword>
<dbReference type="KEGG" id="pchm:VFPPC_03727"/>
<dbReference type="OrthoDB" id="2096480at2759"/>
<dbReference type="InterPro" id="IPR002938">
    <property type="entry name" value="FAD-bd"/>
</dbReference>
<protein>
    <submittedName>
        <fullName evidence="5">Monooxygenase</fullName>
    </submittedName>
</protein>
<evidence type="ECO:0000313" key="6">
    <source>
        <dbReference type="Proteomes" id="UP000078397"/>
    </source>
</evidence>
<name>A0A179G2J9_METCM</name>
<dbReference type="InterPro" id="IPR036188">
    <property type="entry name" value="FAD/NAD-bd_sf"/>
</dbReference>
<dbReference type="Pfam" id="PF01494">
    <property type="entry name" value="FAD_binding_3"/>
    <property type="match status" value="1"/>
</dbReference>
<dbReference type="GeneID" id="28847189"/>
<dbReference type="PANTHER" id="PTHR43476">
    <property type="entry name" value="3-(3-HYDROXY-PHENYL)PROPIONATE/3-HYDROXYCINNAMIC ACID HYDROXYLASE"/>
    <property type="match status" value="1"/>
</dbReference>
<dbReference type="GO" id="GO:0019622">
    <property type="term" value="P:3-(3-hydroxy)phenylpropionate catabolic process"/>
    <property type="evidence" value="ECO:0007669"/>
    <property type="project" value="TreeGrafter"/>
</dbReference>
<dbReference type="RefSeq" id="XP_018147966.1">
    <property type="nucleotide sequence ID" value="XM_018283195.1"/>
</dbReference>
<keyword evidence="6" id="KW-1185">Reference proteome</keyword>
<dbReference type="Proteomes" id="UP000078397">
    <property type="component" value="Unassembled WGS sequence"/>
</dbReference>
<evidence type="ECO:0000259" key="4">
    <source>
        <dbReference type="Pfam" id="PF01494"/>
    </source>
</evidence>
<evidence type="ECO:0000256" key="2">
    <source>
        <dbReference type="ARBA" id="ARBA00022827"/>
    </source>
</evidence>
<organism evidence="5 6">
    <name type="scientific">Pochonia chlamydosporia 170</name>
    <dbReference type="NCBI Taxonomy" id="1380566"/>
    <lineage>
        <taxon>Eukaryota</taxon>
        <taxon>Fungi</taxon>
        <taxon>Dikarya</taxon>
        <taxon>Ascomycota</taxon>
        <taxon>Pezizomycotina</taxon>
        <taxon>Sordariomycetes</taxon>
        <taxon>Hypocreomycetidae</taxon>
        <taxon>Hypocreales</taxon>
        <taxon>Clavicipitaceae</taxon>
        <taxon>Pochonia</taxon>
    </lineage>
</organism>
<reference evidence="5 6" key="1">
    <citation type="journal article" date="2016" name="PLoS Pathog.">
        <title>Biosynthesis of antibiotic leucinostatins in bio-control fungus Purpureocillium lilacinum and their inhibition on phytophthora revealed by genome mining.</title>
        <authorList>
            <person name="Wang G."/>
            <person name="Liu Z."/>
            <person name="Lin R."/>
            <person name="Li E."/>
            <person name="Mao Z."/>
            <person name="Ling J."/>
            <person name="Yang Y."/>
            <person name="Yin W.B."/>
            <person name="Xie B."/>
        </authorList>
    </citation>
    <scope>NUCLEOTIDE SEQUENCE [LARGE SCALE GENOMIC DNA]</scope>
    <source>
        <strain evidence="5">170</strain>
    </source>
</reference>
<dbReference type="GO" id="GO:0071949">
    <property type="term" value="F:FAD binding"/>
    <property type="evidence" value="ECO:0007669"/>
    <property type="project" value="InterPro"/>
</dbReference>
<gene>
    <name evidence="5" type="ORF">VFPPC_03727</name>
</gene>
<dbReference type="SUPFAM" id="SSF51905">
    <property type="entry name" value="FAD/NAD(P)-binding domain"/>
    <property type="match status" value="1"/>
</dbReference>
<keyword evidence="2" id="KW-0274">FAD</keyword>
<keyword evidence="5" id="KW-0503">Monooxygenase</keyword>
<evidence type="ECO:0000256" key="1">
    <source>
        <dbReference type="ARBA" id="ARBA00022630"/>
    </source>
</evidence>
<dbReference type="PANTHER" id="PTHR43476:SF3">
    <property type="entry name" value="FAD-BINDING MONOOXYGENASE"/>
    <property type="match status" value="1"/>
</dbReference>
<dbReference type="PRINTS" id="PR00420">
    <property type="entry name" value="RNGMNOXGNASE"/>
</dbReference>